<sequence length="283" mass="32467">MSITLRKLTEPQDLQQLEALEGAVWNTTEVIPYHMTITIAKFGGLFIGAFDEDKMVGFLYTFPGNSHGEPHLCSHMLGFLPEYRKQGLGVQMKWLQRDEAMAMGHTKITWTYDPLETVNGVLNIAKLGGIVRTYLPNCYGALDDEFSRGIPTDRFLIEWFLDSNRVENHRAQKGEKPNLVEGAPEVLSYEIVDGFPKPIEQRFDLQEPILLLPVPAHFQEVKRRDMDVARSWRKLTSELFQSYMGQGYTVTYIFRDPDQDIVRYVLDRRPLPAILDSAARDRA</sequence>
<feature type="domain" description="N-acetyltransferase" evidence="1">
    <location>
        <begin position="3"/>
        <end position="149"/>
    </location>
</feature>
<dbReference type="EMBL" id="RHHU01000017">
    <property type="protein sequence ID" value="RNB80672.1"/>
    <property type="molecule type" value="Genomic_DNA"/>
</dbReference>
<keyword evidence="3" id="KW-1185">Reference proteome</keyword>
<dbReference type="Gene3D" id="3.40.630.30">
    <property type="match status" value="1"/>
</dbReference>
<organism evidence="2 3">
    <name type="scientific">Brevibacillus nitrificans</name>
    <dbReference type="NCBI Taxonomy" id="651560"/>
    <lineage>
        <taxon>Bacteria</taxon>
        <taxon>Bacillati</taxon>
        <taxon>Bacillota</taxon>
        <taxon>Bacilli</taxon>
        <taxon>Bacillales</taxon>
        <taxon>Paenibacillaceae</taxon>
        <taxon>Brevibacillus</taxon>
    </lineage>
</organism>
<name>A0A3M8CXT9_9BACL</name>
<dbReference type="SUPFAM" id="SSF55729">
    <property type="entry name" value="Acyl-CoA N-acyltransferases (Nat)"/>
    <property type="match status" value="1"/>
</dbReference>
<comment type="caution">
    <text evidence="2">The sequence shown here is derived from an EMBL/GenBank/DDBJ whole genome shotgun (WGS) entry which is preliminary data.</text>
</comment>
<dbReference type="PROSITE" id="PS51186">
    <property type="entry name" value="GNAT"/>
    <property type="match status" value="1"/>
</dbReference>
<dbReference type="CDD" id="cd04301">
    <property type="entry name" value="NAT_SF"/>
    <property type="match status" value="1"/>
</dbReference>
<dbReference type="InterPro" id="IPR000182">
    <property type="entry name" value="GNAT_dom"/>
</dbReference>
<protein>
    <recommendedName>
        <fullName evidence="1">N-acetyltransferase domain-containing protein</fullName>
    </recommendedName>
</protein>
<dbReference type="InterPro" id="IPR016181">
    <property type="entry name" value="Acyl_CoA_acyltransferase"/>
</dbReference>
<dbReference type="Proteomes" id="UP000269573">
    <property type="component" value="Unassembled WGS sequence"/>
</dbReference>
<gene>
    <name evidence="2" type="ORF">EDM59_25485</name>
</gene>
<dbReference type="Pfam" id="PF00583">
    <property type="entry name" value="Acetyltransf_1"/>
    <property type="match status" value="1"/>
</dbReference>
<evidence type="ECO:0000313" key="3">
    <source>
        <dbReference type="Proteomes" id="UP000269573"/>
    </source>
</evidence>
<accession>A0A3M8CXT9</accession>
<dbReference type="AlphaFoldDB" id="A0A3M8CXT9"/>
<dbReference type="PANTHER" id="PTHR41700">
    <property type="entry name" value="GCN5-RELATED N-ACETYLTRANSFERASE"/>
    <property type="match status" value="1"/>
</dbReference>
<proteinExistence type="predicted"/>
<dbReference type="GO" id="GO:0016747">
    <property type="term" value="F:acyltransferase activity, transferring groups other than amino-acyl groups"/>
    <property type="evidence" value="ECO:0007669"/>
    <property type="project" value="InterPro"/>
</dbReference>
<dbReference type="InterPro" id="IPR038764">
    <property type="entry name" value="GNAT_N_AcTrfase_prd"/>
</dbReference>
<evidence type="ECO:0000313" key="2">
    <source>
        <dbReference type="EMBL" id="RNB80672.1"/>
    </source>
</evidence>
<dbReference type="RefSeq" id="WP_122926200.1">
    <property type="nucleotide sequence ID" value="NZ_RHHU01000017.1"/>
</dbReference>
<evidence type="ECO:0000259" key="1">
    <source>
        <dbReference type="PROSITE" id="PS51186"/>
    </source>
</evidence>
<dbReference type="PANTHER" id="PTHR41700:SF1">
    <property type="entry name" value="N-ACETYLTRANSFERASE DOMAIN-CONTAINING PROTEIN"/>
    <property type="match status" value="1"/>
</dbReference>
<reference evidence="2 3" key="1">
    <citation type="submission" date="2018-10" db="EMBL/GenBank/DDBJ databases">
        <title>Phylogenomics of Brevibacillus.</title>
        <authorList>
            <person name="Dunlap C."/>
        </authorList>
    </citation>
    <scope>NUCLEOTIDE SEQUENCE [LARGE SCALE GENOMIC DNA]</scope>
    <source>
        <strain evidence="2 3">JCM 15774</strain>
    </source>
</reference>